<sequence>MFLLNFFIVLLVVLKSNKLLSVDNPCIFEDTCERCLKADISCAWCTDKLYEMRYRCLNHSQLLEFGCHPDHIYENEPKLHILEDSDVHDYVSANSQAIQVQPQRVYLKLIKLCNAYSGAKRKKTDINIDLHMQSRCKKTLKERCLTAHTQRLKLTYRPARNDPLDLYVLMDLTWTMRDDRETLVQLGADLATTLSNLTSNYRLGFGSFADKPEMPMIMPELRENPCAAEHDICEPTYGYRHHLPLTENIQAFVRSVEASKVTGNLDNLEGGLDALMQVLVCSEEIGWKDQARKVIILVTDGFMHFAGDGLLAGITQRNDKKCHLNEHGEYLGSLQYDYPSLEEIYRELLKRKISVIFAVTEKVITTYREMSNLMKEISNVELLKADSSNILELIKKGYGRFIKRTQFSDNSPDFIKLDYETDCGGQFESLRKRNYCNDVRLGDIVEFYINITLMGSPKNGAYAKSTLSEIMEIEVEIQKPCPCEEVAEPNHEYGRFQCSDNGYLQCGMCQCEAGTGTFCNCPTDLVNATTQEAIENLCRPPSNSKFFENKYPICSNHGECDCGLCYCFPDFDGKYCECPACDIECDPQRADCICGECVCKYGWSGNHCNCEDSSDGCIAPNGEICSGSGTCQCGNCLCEAPYRGRFCEIGSGSENKLCAFYEPCVSCLIEQKTGVNTCENFDEICSSAERHERFTTSFITEEINADIRCLVRLTNSDGMICDYYFTYQSLGPAENYLLIQLTNCEPINLASVITFISLTTFILGFFVILFIWFCIRIKDAREYARFEDEQNKSVLMESPLYKDPVRRYEVPKELNGKPSNPFL</sequence>
<dbReference type="SMART" id="SM00187">
    <property type="entry name" value="INB"/>
    <property type="match status" value="1"/>
</dbReference>
<feature type="disulfide bond" evidence="14">
    <location>
        <begin position="511"/>
        <end position="519"/>
    </location>
</feature>
<dbReference type="PROSITE" id="PS52047">
    <property type="entry name" value="I_EGF_2"/>
    <property type="match status" value="1"/>
</dbReference>
<dbReference type="AlphaFoldDB" id="A0A1B0B8X4"/>
<dbReference type="Gene3D" id="1.20.5.100">
    <property type="entry name" value="Cytochrome c1, transmembrane anchor, C-terminal"/>
    <property type="match status" value="1"/>
</dbReference>
<feature type="disulfide bond" evidence="14">
    <location>
        <begin position="32"/>
        <end position="42"/>
    </location>
</feature>
<evidence type="ECO:0000256" key="10">
    <source>
        <dbReference type="ARBA" id="ARBA00023037"/>
    </source>
</evidence>
<keyword evidence="9 16" id="KW-1133">Transmembrane helix</keyword>
<dbReference type="PIRSF" id="PIRSF002512">
    <property type="entry name" value="Integrin_B"/>
    <property type="match status" value="1"/>
</dbReference>
<keyword evidence="4" id="KW-0245">EGF-like domain</keyword>
<organism evidence="19 20">
    <name type="scientific">Glossina palpalis gambiensis</name>
    <dbReference type="NCBI Taxonomy" id="67801"/>
    <lineage>
        <taxon>Eukaryota</taxon>
        <taxon>Metazoa</taxon>
        <taxon>Ecdysozoa</taxon>
        <taxon>Arthropoda</taxon>
        <taxon>Hexapoda</taxon>
        <taxon>Insecta</taxon>
        <taxon>Pterygota</taxon>
        <taxon>Neoptera</taxon>
        <taxon>Endopterygota</taxon>
        <taxon>Diptera</taxon>
        <taxon>Brachycera</taxon>
        <taxon>Muscomorpha</taxon>
        <taxon>Hippoboscoidea</taxon>
        <taxon>Glossinidae</taxon>
        <taxon>Glossina</taxon>
    </lineage>
</organism>
<dbReference type="InterPro" id="IPR015812">
    <property type="entry name" value="Integrin_bsu"/>
</dbReference>
<dbReference type="PROSITE" id="PS00243">
    <property type="entry name" value="I_EGF_1"/>
    <property type="match status" value="1"/>
</dbReference>
<dbReference type="GO" id="GO:0007160">
    <property type="term" value="P:cell-matrix adhesion"/>
    <property type="evidence" value="ECO:0007669"/>
    <property type="project" value="TreeGrafter"/>
</dbReference>
<evidence type="ECO:0000256" key="1">
    <source>
        <dbReference type="ARBA" id="ARBA00004251"/>
    </source>
</evidence>
<feature type="disulfide bond" evidence="14">
    <location>
        <begin position="592"/>
        <end position="597"/>
    </location>
</feature>
<dbReference type="Gene3D" id="2.60.40.1510">
    <property type="entry name" value="ntegrin, alpha v. Chain A, domain 3"/>
    <property type="match status" value="1"/>
</dbReference>
<dbReference type="GO" id="GO:0016477">
    <property type="term" value="P:cell migration"/>
    <property type="evidence" value="ECO:0007669"/>
    <property type="project" value="TreeGrafter"/>
</dbReference>
<dbReference type="GO" id="GO:0098609">
    <property type="term" value="P:cell-cell adhesion"/>
    <property type="evidence" value="ECO:0007669"/>
    <property type="project" value="TreeGrafter"/>
</dbReference>
<dbReference type="SUPFAM" id="SSF57196">
    <property type="entry name" value="EGF/Laminin"/>
    <property type="match status" value="2"/>
</dbReference>
<dbReference type="PANTHER" id="PTHR10082">
    <property type="entry name" value="INTEGRIN BETA SUBUNIT"/>
    <property type="match status" value="1"/>
</dbReference>
<evidence type="ECO:0000256" key="9">
    <source>
        <dbReference type="ARBA" id="ARBA00022989"/>
    </source>
</evidence>
<feature type="disulfide bond" evidence="14">
    <location>
        <begin position="506"/>
        <end position="554"/>
    </location>
</feature>
<keyword evidence="11 16" id="KW-0472">Membrane</keyword>
<dbReference type="Pfam" id="PF00362">
    <property type="entry name" value="Integrin_beta"/>
    <property type="match status" value="1"/>
</dbReference>
<feature type="disulfide bond" evidence="14">
    <location>
        <begin position="658"/>
        <end position="667"/>
    </location>
</feature>
<keyword evidence="5 15" id="KW-0812">Transmembrane</keyword>
<evidence type="ECO:0000256" key="17">
    <source>
        <dbReference type="SAM" id="SignalP"/>
    </source>
</evidence>
<dbReference type="PROSITE" id="PS50234">
    <property type="entry name" value="VWFA"/>
    <property type="match status" value="1"/>
</dbReference>
<dbReference type="Gene3D" id="2.10.25.10">
    <property type="entry name" value="Laminin"/>
    <property type="match status" value="2"/>
</dbReference>
<dbReference type="VEuPathDB" id="VectorBase:GPPI022600"/>
<feature type="disulfide bond" evidence="14">
    <location>
        <begin position="594"/>
        <end position="625"/>
    </location>
</feature>
<dbReference type="InterPro" id="IPR033760">
    <property type="entry name" value="Integrin_beta_N"/>
</dbReference>
<proteinExistence type="inferred from homology"/>
<evidence type="ECO:0000256" key="13">
    <source>
        <dbReference type="ARBA" id="ARBA00023180"/>
    </source>
</evidence>
<keyword evidence="7" id="KW-0677">Repeat</keyword>
<evidence type="ECO:0000256" key="6">
    <source>
        <dbReference type="ARBA" id="ARBA00022729"/>
    </source>
</evidence>
<keyword evidence="6 17" id="KW-0732">Signal</keyword>
<evidence type="ECO:0000256" key="14">
    <source>
        <dbReference type="PIRSR" id="PIRSR002512-1"/>
    </source>
</evidence>
<comment type="subcellular location">
    <subcellularLocation>
        <location evidence="1 15">Cell membrane</location>
        <topology evidence="1 15">Single-pass type I membrane protein</topology>
    </subcellularLocation>
</comment>
<dbReference type="GO" id="GO:0008305">
    <property type="term" value="C:integrin complex"/>
    <property type="evidence" value="ECO:0007669"/>
    <property type="project" value="TreeGrafter"/>
</dbReference>
<dbReference type="GO" id="GO:0033627">
    <property type="term" value="P:cell adhesion mediated by integrin"/>
    <property type="evidence" value="ECO:0007669"/>
    <property type="project" value="TreeGrafter"/>
</dbReference>
<evidence type="ECO:0000313" key="20">
    <source>
        <dbReference type="Proteomes" id="UP000092460"/>
    </source>
</evidence>
<reference evidence="20" key="1">
    <citation type="submission" date="2015-01" db="EMBL/GenBank/DDBJ databases">
        <authorList>
            <person name="Aksoy S."/>
            <person name="Warren W."/>
            <person name="Wilson R.K."/>
        </authorList>
    </citation>
    <scope>NUCLEOTIDE SEQUENCE [LARGE SCALE GENOMIC DNA]</scope>
    <source>
        <strain evidence="20">IAEA</strain>
    </source>
</reference>
<feature type="transmembrane region" description="Helical" evidence="16">
    <location>
        <begin position="749"/>
        <end position="775"/>
    </location>
</feature>
<dbReference type="EnsemblMetazoa" id="GPPI022600-RA">
    <property type="protein sequence ID" value="GPPI022600-PA"/>
    <property type="gene ID" value="GPPI022600"/>
</dbReference>
<dbReference type="GO" id="GO:0007229">
    <property type="term" value="P:integrin-mediated signaling pathway"/>
    <property type="evidence" value="ECO:0007669"/>
    <property type="project" value="UniProtKB-KW"/>
</dbReference>
<dbReference type="GO" id="GO:0009986">
    <property type="term" value="C:cell surface"/>
    <property type="evidence" value="ECO:0007669"/>
    <property type="project" value="TreeGrafter"/>
</dbReference>
<evidence type="ECO:0000256" key="5">
    <source>
        <dbReference type="ARBA" id="ARBA00022692"/>
    </source>
</evidence>
<dbReference type="SUPFAM" id="SSF53300">
    <property type="entry name" value="vWA-like"/>
    <property type="match status" value="1"/>
</dbReference>
<keyword evidence="8 15" id="KW-0130">Cell adhesion</keyword>
<evidence type="ECO:0000256" key="11">
    <source>
        <dbReference type="ARBA" id="ARBA00023136"/>
    </source>
</evidence>
<protein>
    <recommendedName>
        <fullName evidence="15">Integrin beta</fullName>
    </recommendedName>
</protein>
<evidence type="ECO:0000256" key="3">
    <source>
        <dbReference type="ARBA" id="ARBA00022475"/>
    </source>
</evidence>
<dbReference type="PRINTS" id="PR01186">
    <property type="entry name" value="INTEGRINB"/>
</dbReference>
<reference evidence="19" key="2">
    <citation type="submission" date="2020-05" db="UniProtKB">
        <authorList>
            <consortium name="EnsemblMetazoa"/>
        </authorList>
    </citation>
    <scope>IDENTIFICATION</scope>
    <source>
        <strain evidence="19">IAEA</strain>
    </source>
</reference>
<dbReference type="GO" id="GO:0005178">
    <property type="term" value="F:integrin binding"/>
    <property type="evidence" value="ECO:0007669"/>
    <property type="project" value="TreeGrafter"/>
</dbReference>
<evidence type="ECO:0000256" key="4">
    <source>
        <dbReference type="ARBA" id="ARBA00022536"/>
    </source>
</evidence>
<dbReference type="Gene3D" id="3.40.50.410">
    <property type="entry name" value="von Willebrand factor, type A domain"/>
    <property type="match status" value="1"/>
</dbReference>
<dbReference type="Pfam" id="PF17205">
    <property type="entry name" value="PSI_integrin"/>
    <property type="match status" value="1"/>
</dbReference>
<feature type="disulfide bond" evidence="14">
    <location>
        <begin position="521"/>
        <end position="538"/>
    </location>
</feature>
<feature type="disulfide bond" evidence="14">
    <location>
        <begin position="631"/>
        <end position="636"/>
    </location>
</feature>
<evidence type="ECO:0000256" key="8">
    <source>
        <dbReference type="ARBA" id="ARBA00022889"/>
    </source>
</evidence>
<feature type="disulfide bond" evidence="14">
    <location>
        <begin position="281"/>
        <end position="322"/>
    </location>
</feature>
<dbReference type="Gene3D" id="3.30.1680.10">
    <property type="entry name" value="ligand-binding face of the semaphorins, domain 2"/>
    <property type="match status" value="1"/>
</dbReference>
<feature type="domain" description="VWFA" evidence="18">
    <location>
        <begin position="165"/>
        <end position="301"/>
    </location>
</feature>
<feature type="disulfide bond" evidence="14">
    <location>
        <begin position="664"/>
        <end position="744"/>
    </location>
</feature>
<evidence type="ECO:0000256" key="2">
    <source>
        <dbReference type="ARBA" id="ARBA00007449"/>
    </source>
</evidence>
<keyword evidence="20" id="KW-1185">Reference proteome</keyword>
<feature type="chain" id="PRO_5008404593" description="Integrin beta" evidence="17">
    <location>
        <begin position="22"/>
        <end position="823"/>
    </location>
</feature>
<evidence type="ECO:0000256" key="16">
    <source>
        <dbReference type="SAM" id="Phobius"/>
    </source>
</evidence>
<keyword evidence="3" id="KW-1003">Cell membrane</keyword>
<evidence type="ECO:0000259" key="18">
    <source>
        <dbReference type="PROSITE" id="PS50234"/>
    </source>
</evidence>
<dbReference type="InterPro" id="IPR002369">
    <property type="entry name" value="Integrin_bsu_VWA"/>
</dbReference>
<dbReference type="FunFam" id="3.40.50.410:FF:000002">
    <property type="entry name" value="Integrin beta"/>
    <property type="match status" value="1"/>
</dbReference>
<dbReference type="InterPro" id="IPR002035">
    <property type="entry name" value="VWF_A"/>
</dbReference>
<keyword evidence="10 15" id="KW-0401">Integrin</keyword>
<feature type="disulfide bond" evidence="14">
    <location>
        <begin position="45"/>
        <end position="56"/>
    </location>
</feature>
<name>A0A1B0B8X4_9MUSC</name>
<feature type="disulfide bond" evidence="14">
    <location>
        <begin position="560"/>
        <end position="565"/>
    </location>
</feature>
<accession>A0A1B0B8X4</accession>
<dbReference type="SMART" id="SM01241">
    <property type="entry name" value="Integrin_b_cyt"/>
    <property type="match status" value="1"/>
</dbReference>
<keyword evidence="13" id="KW-0325">Glycoprotein</keyword>
<feature type="disulfide bond" evidence="14">
    <location>
        <begin position="599"/>
        <end position="608"/>
    </location>
</feature>
<dbReference type="Pfam" id="PF08725">
    <property type="entry name" value="Integrin_b_cyt"/>
    <property type="match status" value="1"/>
</dbReference>
<dbReference type="SUPFAM" id="SSF103575">
    <property type="entry name" value="Plexin repeat"/>
    <property type="match status" value="1"/>
</dbReference>
<keyword evidence="12 14" id="KW-1015">Disulfide bond</keyword>
<feature type="disulfide bond" evidence="14">
    <location>
        <begin position="35"/>
        <end position="67"/>
    </location>
</feature>
<dbReference type="SMART" id="SM00327">
    <property type="entry name" value="VWA"/>
    <property type="match status" value="1"/>
</dbReference>
<dbReference type="Proteomes" id="UP000092460">
    <property type="component" value="Unassembled WGS sequence"/>
</dbReference>
<comment type="similarity">
    <text evidence="2 15">Belongs to the integrin beta chain family.</text>
</comment>
<dbReference type="InterPro" id="IPR036465">
    <property type="entry name" value="vWFA_dom_sf"/>
</dbReference>
<evidence type="ECO:0000256" key="7">
    <source>
        <dbReference type="ARBA" id="ARBA00022737"/>
    </source>
</evidence>
<feature type="disulfide bond" evidence="14">
    <location>
        <begin position="578"/>
        <end position="581"/>
    </location>
</feature>
<dbReference type="GO" id="GO:0005925">
    <property type="term" value="C:focal adhesion"/>
    <property type="evidence" value="ECO:0007669"/>
    <property type="project" value="TreeGrafter"/>
</dbReference>
<dbReference type="PANTHER" id="PTHR10082:SF59">
    <property type="entry name" value="INTEGRIN BETA-NU"/>
    <property type="match status" value="1"/>
</dbReference>
<evidence type="ECO:0000256" key="12">
    <source>
        <dbReference type="ARBA" id="ARBA00023157"/>
    </source>
</evidence>
<evidence type="ECO:0000313" key="19">
    <source>
        <dbReference type="EnsemblMetazoa" id="GPPI022600-PA"/>
    </source>
</evidence>
<dbReference type="InterPro" id="IPR014836">
    <property type="entry name" value="Integrin_bsu_cyt_dom"/>
</dbReference>
<feature type="disulfide bond" evidence="14">
    <location>
        <begin position="567"/>
        <end position="576"/>
    </location>
</feature>
<dbReference type="InterPro" id="IPR057243">
    <property type="entry name" value="Integrin_I-EGF_CS"/>
</dbReference>
<feature type="signal peptide" evidence="17">
    <location>
        <begin position="1"/>
        <end position="21"/>
    </location>
</feature>
<dbReference type="STRING" id="67801.A0A1B0B8X4"/>
<dbReference type="EMBL" id="JXJN01010098">
    <property type="status" value="NOT_ANNOTATED_CDS"/>
    <property type="molecule type" value="Genomic_DNA"/>
</dbReference>
<feature type="disulfide bond" evidence="14">
    <location>
        <begin position="638"/>
        <end position="647"/>
    </location>
</feature>
<evidence type="ECO:0000256" key="15">
    <source>
        <dbReference type="RuleBase" id="RU000633"/>
    </source>
</evidence>
<feature type="disulfide bond" evidence="14">
    <location>
        <begin position="226"/>
        <end position="233"/>
    </location>
</feature>
<feature type="disulfide bond" evidence="14">
    <location>
        <begin position="610"/>
        <end position="617"/>
    </location>
</feature>